<protein>
    <submittedName>
        <fullName evidence="2">Uncharacterized protein</fullName>
    </submittedName>
</protein>
<keyword evidence="1" id="KW-1133">Transmembrane helix</keyword>
<evidence type="ECO:0000313" key="3">
    <source>
        <dbReference type="Proteomes" id="UP001519460"/>
    </source>
</evidence>
<dbReference type="Proteomes" id="UP001519460">
    <property type="component" value="Unassembled WGS sequence"/>
</dbReference>
<keyword evidence="3" id="KW-1185">Reference proteome</keyword>
<organism evidence="2 3">
    <name type="scientific">Batillaria attramentaria</name>
    <dbReference type="NCBI Taxonomy" id="370345"/>
    <lineage>
        <taxon>Eukaryota</taxon>
        <taxon>Metazoa</taxon>
        <taxon>Spiralia</taxon>
        <taxon>Lophotrochozoa</taxon>
        <taxon>Mollusca</taxon>
        <taxon>Gastropoda</taxon>
        <taxon>Caenogastropoda</taxon>
        <taxon>Sorbeoconcha</taxon>
        <taxon>Cerithioidea</taxon>
        <taxon>Batillariidae</taxon>
        <taxon>Batillaria</taxon>
    </lineage>
</organism>
<evidence type="ECO:0000256" key="1">
    <source>
        <dbReference type="SAM" id="Phobius"/>
    </source>
</evidence>
<keyword evidence="1" id="KW-0472">Membrane</keyword>
<keyword evidence="1" id="KW-0812">Transmembrane</keyword>
<accession>A0ABD0L0F4</accession>
<feature type="transmembrane region" description="Helical" evidence="1">
    <location>
        <begin position="37"/>
        <end position="60"/>
    </location>
</feature>
<proteinExistence type="predicted"/>
<reference evidence="2 3" key="1">
    <citation type="journal article" date="2023" name="Sci. Data">
        <title>Genome assembly of the Korean intertidal mud-creeper Batillaria attramentaria.</title>
        <authorList>
            <person name="Patra A.K."/>
            <person name="Ho P.T."/>
            <person name="Jun S."/>
            <person name="Lee S.J."/>
            <person name="Kim Y."/>
            <person name="Won Y.J."/>
        </authorList>
    </citation>
    <scope>NUCLEOTIDE SEQUENCE [LARGE SCALE GENOMIC DNA]</scope>
    <source>
        <strain evidence="2">Wonlab-2016</strain>
    </source>
</reference>
<dbReference type="EMBL" id="JACVVK020000098">
    <property type="protein sequence ID" value="KAK7492887.1"/>
    <property type="molecule type" value="Genomic_DNA"/>
</dbReference>
<evidence type="ECO:0000313" key="2">
    <source>
        <dbReference type="EMBL" id="KAK7492887.1"/>
    </source>
</evidence>
<sequence length="80" mass="9004">MTHVKDEHDLRHVAEKARHQEMTAMLTDARNRMKADISFAVLDAFSICAFPQTAIAILVFRKLTKATIYPAPPPPPFLLS</sequence>
<dbReference type="AlphaFoldDB" id="A0ABD0L0F4"/>
<comment type="caution">
    <text evidence="2">The sequence shown here is derived from an EMBL/GenBank/DDBJ whole genome shotgun (WGS) entry which is preliminary data.</text>
</comment>
<name>A0ABD0L0F4_9CAEN</name>
<gene>
    <name evidence="2" type="ORF">BaRGS_00015834</name>
</gene>